<gene>
    <name evidence="1" type="ORF">C7476_119100</name>
</gene>
<keyword evidence="2" id="KW-1185">Reference proteome</keyword>
<evidence type="ECO:0000313" key="2">
    <source>
        <dbReference type="Proteomes" id="UP000253324"/>
    </source>
</evidence>
<name>A0A368YHQ3_9HYPH</name>
<dbReference type="Proteomes" id="UP000253324">
    <property type="component" value="Unassembled WGS sequence"/>
</dbReference>
<accession>A0A368YHQ3</accession>
<dbReference type="AlphaFoldDB" id="A0A368YHQ3"/>
<comment type="caution">
    <text evidence="1">The sequence shown here is derived from an EMBL/GenBank/DDBJ whole genome shotgun (WGS) entry which is preliminary data.</text>
</comment>
<protein>
    <submittedName>
        <fullName evidence="1">Uncharacterized protein</fullName>
    </submittedName>
</protein>
<proteinExistence type="predicted"/>
<sequence length="54" mass="6007">MASAEVVNSLTWIPIAQTMFRAELLIFGEVKNDTSEEVKSACQIRLSEIGSVRH</sequence>
<evidence type="ECO:0000313" key="1">
    <source>
        <dbReference type="EMBL" id="RCW79179.1"/>
    </source>
</evidence>
<reference evidence="1 2" key="1">
    <citation type="submission" date="2018-07" db="EMBL/GenBank/DDBJ databases">
        <title>Genomic Encyclopedia of Type Strains, Phase III (KMG-III): the genomes of soil and plant-associated and newly described type strains.</title>
        <authorList>
            <person name="Whitman W."/>
        </authorList>
    </citation>
    <scope>NUCLEOTIDE SEQUENCE [LARGE SCALE GENOMIC DNA]</scope>
    <source>
        <strain evidence="1 2">31-25a</strain>
    </source>
</reference>
<dbReference type="EMBL" id="QPJM01000019">
    <property type="protein sequence ID" value="RCW79179.1"/>
    <property type="molecule type" value="Genomic_DNA"/>
</dbReference>
<organism evidence="1 2">
    <name type="scientific">Phyllobacterium bourgognense</name>
    <dbReference type="NCBI Taxonomy" id="314236"/>
    <lineage>
        <taxon>Bacteria</taxon>
        <taxon>Pseudomonadati</taxon>
        <taxon>Pseudomonadota</taxon>
        <taxon>Alphaproteobacteria</taxon>
        <taxon>Hyphomicrobiales</taxon>
        <taxon>Phyllobacteriaceae</taxon>
        <taxon>Phyllobacterium</taxon>
    </lineage>
</organism>